<reference evidence="2" key="4">
    <citation type="journal article" date="2015" name="G3 (Bethesda)">
        <title>Genome sequences of three phytopathogenic species of the Magnaporthaceae family of fungi.</title>
        <authorList>
            <person name="Okagaki L.H."/>
            <person name="Nunes C.C."/>
            <person name="Sailsbery J."/>
            <person name="Clay B."/>
            <person name="Brown D."/>
            <person name="John T."/>
            <person name="Oh Y."/>
            <person name="Young N."/>
            <person name="Fitzgerald M."/>
            <person name="Haas B.J."/>
            <person name="Zeng Q."/>
            <person name="Young S."/>
            <person name="Adiconis X."/>
            <person name="Fan L."/>
            <person name="Levin J.Z."/>
            <person name="Mitchell T.K."/>
            <person name="Okubara P.A."/>
            <person name="Farman M.L."/>
            <person name="Kohn L.M."/>
            <person name="Birren B."/>
            <person name="Ma L.-J."/>
            <person name="Dean R.A."/>
        </authorList>
    </citation>
    <scope>NUCLEOTIDE SEQUENCE</scope>
    <source>
        <strain evidence="2">R3-111a-1</strain>
    </source>
</reference>
<dbReference type="AlphaFoldDB" id="J3NRX6"/>
<dbReference type="GeneID" id="20344482"/>
<dbReference type="RefSeq" id="XP_009220077.1">
    <property type="nucleotide sequence ID" value="XM_009221813.1"/>
</dbReference>
<dbReference type="VEuPathDB" id="FungiDB:GGTG_04024"/>
<evidence type="ECO:0000313" key="2">
    <source>
        <dbReference type="EnsemblFungi" id="EJT78932"/>
    </source>
</evidence>
<proteinExistence type="predicted"/>
<dbReference type="Proteomes" id="UP000006039">
    <property type="component" value="Unassembled WGS sequence"/>
</dbReference>
<sequence>MASRVIYKTVGHREERYGAETQKAEHVWRAAGVKNKWESPMVDGQQPVVREMPLGGTLFAASQVQPNNMAFARLGET</sequence>
<dbReference type="EMBL" id="GL385396">
    <property type="protein sequence ID" value="EJT78932.1"/>
    <property type="molecule type" value="Genomic_DNA"/>
</dbReference>
<evidence type="ECO:0000313" key="1">
    <source>
        <dbReference type="EMBL" id="EJT78932.1"/>
    </source>
</evidence>
<reference evidence="1" key="2">
    <citation type="submission" date="2010-07" db="EMBL/GenBank/DDBJ databases">
        <authorList>
            <consortium name="The Broad Institute Genome Sequencing Platform"/>
            <consortium name="Broad Institute Genome Sequencing Center for Infectious Disease"/>
            <person name="Ma L.-J."/>
            <person name="Dead R."/>
            <person name="Young S."/>
            <person name="Zeng Q."/>
            <person name="Koehrsen M."/>
            <person name="Alvarado L."/>
            <person name="Berlin A."/>
            <person name="Chapman S.B."/>
            <person name="Chen Z."/>
            <person name="Freedman E."/>
            <person name="Gellesch M."/>
            <person name="Goldberg J."/>
            <person name="Griggs A."/>
            <person name="Gujja S."/>
            <person name="Heilman E.R."/>
            <person name="Heiman D."/>
            <person name="Hepburn T."/>
            <person name="Howarth C."/>
            <person name="Jen D."/>
            <person name="Larson L."/>
            <person name="Mehta T."/>
            <person name="Neiman D."/>
            <person name="Pearson M."/>
            <person name="Roberts A."/>
            <person name="Saif S."/>
            <person name="Shea T."/>
            <person name="Shenoy N."/>
            <person name="Sisk P."/>
            <person name="Stolte C."/>
            <person name="Sykes S."/>
            <person name="Walk T."/>
            <person name="White J."/>
            <person name="Yandava C."/>
            <person name="Haas B."/>
            <person name="Nusbaum C."/>
            <person name="Birren B."/>
        </authorList>
    </citation>
    <scope>NUCLEOTIDE SEQUENCE</scope>
    <source>
        <strain evidence="1">R3-111a-1</strain>
    </source>
</reference>
<accession>J3NRX6</accession>
<keyword evidence="3" id="KW-1185">Reference proteome</keyword>
<protein>
    <submittedName>
        <fullName evidence="1 2">Uncharacterized protein</fullName>
    </submittedName>
</protein>
<reference evidence="1" key="3">
    <citation type="submission" date="2010-09" db="EMBL/GenBank/DDBJ databases">
        <title>Annotation of Gaeumannomyces graminis var. tritici R3-111a-1.</title>
        <authorList>
            <consortium name="The Broad Institute Genome Sequencing Platform"/>
            <person name="Ma L.-J."/>
            <person name="Dead R."/>
            <person name="Young S.K."/>
            <person name="Zeng Q."/>
            <person name="Gargeya S."/>
            <person name="Fitzgerald M."/>
            <person name="Haas B."/>
            <person name="Abouelleil A."/>
            <person name="Alvarado L."/>
            <person name="Arachchi H.M."/>
            <person name="Berlin A."/>
            <person name="Brown A."/>
            <person name="Chapman S.B."/>
            <person name="Chen Z."/>
            <person name="Dunbar C."/>
            <person name="Freedman E."/>
            <person name="Gearin G."/>
            <person name="Gellesch M."/>
            <person name="Goldberg J."/>
            <person name="Griggs A."/>
            <person name="Gujja S."/>
            <person name="Heiman D."/>
            <person name="Howarth C."/>
            <person name="Larson L."/>
            <person name="Lui A."/>
            <person name="MacDonald P.J.P."/>
            <person name="Mehta T."/>
            <person name="Montmayeur A."/>
            <person name="Murphy C."/>
            <person name="Neiman D."/>
            <person name="Pearson M."/>
            <person name="Priest M."/>
            <person name="Roberts A."/>
            <person name="Saif S."/>
            <person name="Shea T."/>
            <person name="Shenoy N."/>
            <person name="Sisk P."/>
            <person name="Stolte C."/>
            <person name="Sykes S."/>
            <person name="Yandava C."/>
            <person name="Wortman J."/>
            <person name="Nusbaum C."/>
            <person name="Birren B."/>
        </authorList>
    </citation>
    <scope>NUCLEOTIDE SEQUENCE</scope>
    <source>
        <strain evidence="1">R3-111a-1</strain>
    </source>
</reference>
<evidence type="ECO:0000313" key="3">
    <source>
        <dbReference type="Proteomes" id="UP000006039"/>
    </source>
</evidence>
<dbReference type="HOGENOM" id="CLU_2638198_0_0_1"/>
<name>J3NRX6_GAET3</name>
<organism evidence="1">
    <name type="scientific">Gaeumannomyces tritici (strain R3-111a-1)</name>
    <name type="common">Wheat and barley take-all root rot fungus</name>
    <name type="synonym">Gaeumannomyces graminis var. tritici</name>
    <dbReference type="NCBI Taxonomy" id="644352"/>
    <lineage>
        <taxon>Eukaryota</taxon>
        <taxon>Fungi</taxon>
        <taxon>Dikarya</taxon>
        <taxon>Ascomycota</taxon>
        <taxon>Pezizomycotina</taxon>
        <taxon>Sordariomycetes</taxon>
        <taxon>Sordariomycetidae</taxon>
        <taxon>Magnaporthales</taxon>
        <taxon>Magnaporthaceae</taxon>
        <taxon>Gaeumannomyces</taxon>
    </lineage>
</organism>
<reference evidence="2" key="5">
    <citation type="submission" date="2018-04" db="UniProtKB">
        <authorList>
            <consortium name="EnsemblFungi"/>
        </authorList>
    </citation>
    <scope>IDENTIFICATION</scope>
    <source>
        <strain evidence="2">R3-111a-1</strain>
    </source>
</reference>
<gene>
    <name evidence="2" type="primary">20344482</name>
    <name evidence="1" type="ORF">GGTG_04024</name>
</gene>
<dbReference type="EnsemblFungi" id="EJT78932">
    <property type="protein sequence ID" value="EJT78932"/>
    <property type="gene ID" value="GGTG_04024"/>
</dbReference>
<reference evidence="3" key="1">
    <citation type="submission" date="2010-07" db="EMBL/GenBank/DDBJ databases">
        <title>The genome sequence of Gaeumannomyces graminis var. tritici strain R3-111a-1.</title>
        <authorList>
            <consortium name="The Broad Institute Genome Sequencing Platform"/>
            <person name="Ma L.-J."/>
            <person name="Dead R."/>
            <person name="Young S."/>
            <person name="Zeng Q."/>
            <person name="Koehrsen M."/>
            <person name="Alvarado L."/>
            <person name="Berlin A."/>
            <person name="Chapman S.B."/>
            <person name="Chen Z."/>
            <person name="Freedman E."/>
            <person name="Gellesch M."/>
            <person name="Goldberg J."/>
            <person name="Griggs A."/>
            <person name="Gujja S."/>
            <person name="Heilman E.R."/>
            <person name="Heiman D."/>
            <person name="Hepburn T."/>
            <person name="Howarth C."/>
            <person name="Jen D."/>
            <person name="Larson L."/>
            <person name="Mehta T."/>
            <person name="Neiman D."/>
            <person name="Pearson M."/>
            <person name="Roberts A."/>
            <person name="Saif S."/>
            <person name="Shea T."/>
            <person name="Shenoy N."/>
            <person name="Sisk P."/>
            <person name="Stolte C."/>
            <person name="Sykes S."/>
            <person name="Walk T."/>
            <person name="White J."/>
            <person name="Yandava C."/>
            <person name="Haas B."/>
            <person name="Nusbaum C."/>
            <person name="Birren B."/>
        </authorList>
    </citation>
    <scope>NUCLEOTIDE SEQUENCE [LARGE SCALE GENOMIC DNA]</scope>
    <source>
        <strain evidence="3">R3-111a-1</strain>
    </source>
</reference>